<comment type="caution">
    <text evidence="4">The sequence shown here is derived from an EMBL/GenBank/DDBJ whole genome shotgun (WGS) entry which is preliminary data.</text>
</comment>
<dbReference type="InterPro" id="IPR000408">
    <property type="entry name" value="Reg_chr_condens"/>
</dbReference>
<reference evidence="5" key="1">
    <citation type="submission" date="2015-07" db="EMBL/GenBank/DDBJ databases">
        <title>Near-Complete Genome Sequence of the Cellulolytic Bacterium Bacteroides (Pseudobacteroides) cellulosolvens ATCC 35603.</title>
        <authorList>
            <person name="Dassa B."/>
            <person name="Utturkar S.M."/>
            <person name="Klingeman D.M."/>
            <person name="Hurt R.A."/>
            <person name="Keller M."/>
            <person name="Xu J."/>
            <person name="Reddy Y.H.K."/>
            <person name="Borovok I."/>
            <person name="Grinberg I.R."/>
            <person name="Lamed R."/>
            <person name="Zhivin O."/>
            <person name="Bayer E.A."/>
            <person name="Brown S.D."/>
        </authorList>
    </citation>
    <scope>NUCLEOTIDE SEQUENCE [LARGE SCALE GENOMIC DNA]</scope>
    <source>
        <strain evidence="5">DSM 2933</strain>
    </source>
</reference>
<gene>
    <name evidence="4" type="ORF">Bccel_5727</name>
</gene>
<protein>
    <submittedName>
        <fullName evidence="4">S-layer domain-containing protein</fullName>
    </submittedName>
</protein>
<evidence type="ECO:0000313" key="4">
    <source>
        <dbReference type="EMBL" id="KNY30447.1"/>
    </source>
</evidence>
<dbReference type="GO" id="GO:0005085">
    <property type="term" value="F:guanyl-nucleotide exchange factor activity"/>
    <property type="evidence" value="ECO:0007669"/>
    <property type="project" value="TreeGrafter"/>
</dbReference>
<proteinExistence type="predicted"/>
<keyword evidence="1" id="KW-0677">Repeat</keyword>
<name>A0A0L6JYB1_9FIRM</name>
<dbReference type="Gene3D" id="2.130.10.30">
    <property type="entry name" value="Regulator of chromosome condensation 1/beta-lactamase-inhibitor protein II"/>
    <property type="match status" value="2"/>
</dbReference>
<dbReference type="Proteomes" id="UP000036923">
    <property type="component" value="Unassembled WGS sequence"/>
</dbReference>
<dbReference type="PROSITE" id="PS51272">
    <property type="entry name" value="SLH"/>
    <property type="match status" value="3"/>
</dbReference>
<dbReference type="PANTHER" id="PTHR45982:SF1">
    <property type="entry name" value="REGULATOR OF CHROMOSOME CONDENSATION"/>
    <property type="match status" value="1"/>
</dbReference>
<dbReference type="Pfam" id="PF00395">
    <property type="entry name" value="SLH"/>
    <property type="match status" value="3"/>
</dbReference>
<dbReference type="RefSeq" id="WP_036940125.1">
    <property type="nucleotide sequence ID" value="NZ_JQKC01000010.1"/>
</dbReference>
<feature type="domain" description="SLH" evidence="3">
    <location>
        <begin position="957"/>
        <end position="1013"/>
    </location>
</feature>
<dbReference type="GO" id="GO:0005737">
    <property type="term" value="C:cytoplasm"/>
    <property type="evidence" value="ECO:0007669"/>
    <property type="project" value="TreeGrafter"/>
</dbReference>
<evidence type="ECO:0000256" key="1">
    <source>
        <dbReference type="ARBA" id="ARBA00022737"/>
    </source>
</evidence>
<keyword evidence="5" id="KW-1185">Reference proteome</keyword>
<dbReference type="InterPro" id="IPR009091">
    <property type="entry name" value="RCC1/BLIP-II"/>
</dbReference>
<dbReference type="eggNOG" id="COG5184">
    <property type="taxonomic scope" value="Bacteria"/>
</dbReference>
<dbReference type="STRING" id="398512.Bccel_5727"/>
<evidence type="ECO:0000256" key="2">
    <source>
        <dbReference type="SAM" id="MobiDB-lite"/>
    </source>
</evidence>
<dbReference type="PANTHER" id="PTHR45982">
    <property type="entry name" value="REGULATOR OF CHROMOSOME CONDENSATION"/>
    <property type="match status" value="1"/>
</dbReference>
<dbReference type="Pfam" id="PF13540">
    <property type="entry name" value="RCC1_2"/>
    <property type="match status" value="4"/>
</dbReference>
<dbReference type="AlphaFoldDB" id="A0A0L6JYB1"/>
<feature type="domain" description="SLH" evidence="3">
    <location>
        <begin position="893"/>
        <end position="952"/>
    </location>
</feature>
<organism evidence="4 5">
    <name type="scientific">Pseudobacteroides cellulosolvens ATCC 35603 = DSM 2933</name>
    <dbReference type="NCBI Taxonomy" id="398512"/>
    <lineage>
        <taxon>Bacteria</taxon>
        <taxon>Bacillati</taxon>
        <taxon>Bacillota</taxon>
        <taxon>Clostridia</taxon>
        <taxon>Eubacteriales</taxon>
        <taxon>Oscillospiraceae</taxon>
        <taxon>Pseudobacteroides</taxon>
    </lineage>
</organism>
<dbReference type="EMBL" id="LGTC01000001">
    <property type="protein sequence ID" value="KNY30447.1"/>
    <property type="molecule type" value="Genomic_DNA"/>
</dbReference>
<sequence>MVKQKCICTILLISIVINLLPNKYYIVLADGASGNTQNNTTYQLIEYKWKRVHTKNGICLGLLDDNSLWQWCTSIDNSMVIKNTSPVKILENVIDVSVGYTGNILALTNDKKLWSWCLNSHAESKSCICSESSIPECIMDDVTNISAGNHTCLAVKSGGSLWGWGDNEFGQLGDGTTDSKITPIKIMDGVKYAISEDNFSLAIKNDNSLWSWGYNADGQLGNKSFDISTKPVNIMEDVIKVAATKYSSCFALKSDNTLWSWGNNKDGQLGDGQKSASRNSPQKILDNVLDVIPASYSTYAIGTDKTLYSWGSNILGRLGDGTTYDRSLPIKVMDSVAKISVSDSHIIALDETSSLWGWGSNNCSQVATTGEYVTAPSILAQNVIDLSTDNKTSSYITTDGKLFQLGQINGTNISIPKGIDVQAFIKSTNILNNYLEVHFSGTQLSSVKDSDFFISSITNGTEISSVTFSVYSFNPNTNTATLLLPEVKPAEWEKTVSYQVSYNNNMPVKTNDIIIKPIIPSTNTSLPTPTATSTSSVVIIPPVSPALSTPTASQTATPNLEGQSTSIPTKAVPGSEPDNSSSDKDNTYDEKINIFKKEILEIAEKFEGVDDPFNEKGDLITKKAEETIEEITSQKVAAANNLLEINESLILPKSIQALKAKQDIGKFLDEQDVRANRKIRATINIDVTLPQKTLDIYVINDIIPIMKKEIDIKVSTNVGNIVLFNESIEDQLSKDLIININDRGIQSDPKIKSNLLALLFKYKNGTTKNQLNHNIGIQLPFGNGNPEFSTILNKSKEKITNLGGHQDLKGKTLLTNTKSSGDYYVVENKKTFKDIENINSEIKKAIEVLASKGVISGRNEYTFDPDAKINRSEFTSLIVKDLGFSDENATINFKDVYKTAWYYTSVAVACKKGLINGYEDNTFRGGNVINKQEIVKICTASLVSVKGFHFLKDEEKYLTFKDRNKIPEWAQKYIALGNKEGLIVKRSNGLFSGTLPCNRGDAAVIMYRLYLKL</sequence>
<dbReference type="InterPro" id="IPR001119">
    <property type="entry name" value="SLH_dom"/>
</dbReference>
<feature type="domain" description="SLH" evidence="3">
    <location>
        <begin position="829"/>
        <end position="892"/>
    </location>
</feature>
<dbReference type="InterPro" id="IPR051553">
    <property type="entry name" value="Ran_GTPase-activating"/>
</dbReference>
<feature type="compositionally biased region" description="Polar residues" evidence="2">
    <location>
        <begin position="547"/>
        <end position="568"/>
    </location>
</feature>
<dbReference type="PROSITE" id="PS50012">
    <property type="entry name" value="RCC1_3"/>
    <property type="match status" value="4"/>
</dbReference>
<dbReference type="SUPFAM" id="SSF50985">
    <property type="entry name" value="RCC1/BLIP-II"/>
    <property type="match status" value="2"/>
</dbReference>
<dbReference type="OrthoDB" id="27389at2"/>
<feature type="region of interest" description="Disordered" evidence="2">
    <location>
        <begin position="547"/>
        <end position="587"/>
    </location>
</feature>
<accession>A0A0L6JYB1</accession>
<evidence type="ECO:0000259" key="3">
    <source>
        <dbReference type="PROSITE" id="PS51272"/>
    </source>
</evidence>
<evidence type="ECO:0000313" key="5">
    <source>
        <dbReference type="Proteomes" id="UP000036923"/>
    </source>
</evidence>